<dbReference type="EMBL" id="KU144986">
    <property type="protein sequence ID" value="AMK59447.1"/>
    <property type="molecule type" value="Genomic_DNA"/>
</dbReference>
<dbReference type="Gene3D" id="3.10.450.50">
    <property type="match status" value="1"/>
</dbReference>
<dbReference type="InterPro" id="IPR032710">
    <property type="entry name" value="NTF2-like_dom_sf"/>
</dbReference>
<dbReference type="Pfam" id="PF00866">
    <property type="entry name" value="Ring_hydroxyl_B"/>
    <property type="match status" value="1"/>
</dbReference>
<sequence>MSDQFAKVSALLFEEAAALDEQRWDDWLTLFTPDIEYWMPAWDSEHEMTQDPTSEISLMYYSDRSGLEDRVWRIKSGMSSASTPLPRTCHLVTNIRIGAVVDGLLQVKANWQGNAYRHEKTDSFYGSYTYGLREEQGKLLIARKKIVLMNDVIPSVVDVYNV</sequence>
<proteinExistence type="inferred from homology"/>
<evidence type="ECO:0000313" key="3">
    <source>
        <dbReference type="EMBL" id="AMK59447.1"/>
    </source>
</evidence>
<dbReference type="GO" id="GO:0051213">
    <property type="term" value="F:dioxygenase activity"/>
    <property type="evidence" value="ECO:0007669"/>
    <property type="project" value="UniProtKB-KW"/>
</dbReference>
<keyword evidence="2" id="KW-0560">Oxidoreductase</keyword>
<comment type="similarity">
    <text evidence="1">Belongs to the bacterial ring-hydroxylating dioxygenase beta subunit family.</text>
</comment>
<protein>
    <submittedName>
        <fullName evidence="3">Chlorobenzoate 1,2-dioxygenase subunit beta</fullName>
    </submittedName>
</protein>
<keyword evidence="3" id="KW-0223">Dioxygenase</keyword>
<dbReference type="AlphaFoldDB" id="A0A126SYS5"/>
<evidence type="ECO:0000256" key="2">
    <source>
        <dbReference type="ARBA" id="ARBA00023002"/>
    </source>
</evidence>
<dbReference type="InterPro" id="IPR000391">
    <property type="entry name" value="Rng_hydr_dOase-bsu"/>
</dbReference>
<accession>A0A126SYS5</accession>
<dbReference type="SUPFAM" id="SSF54427">
    <property type="entry name" value="NTF2-like"/>
    <property type="match status" value="1"/>
</dbReference>
<dbReference type="PANTHER" id="PTHR41534:SF1">
    <property type="entry name" value="BLR3401 PROTEIN"/>
    <property type="match status" value="1"/>
</dbReference>
<dbReference type="PANTHER" id="PTHR41534">
    <property type="entry name" value="BLR3401 PROTEIN"/>
    <property type="match status" value="1"/>
</dbReference>
<dbReference type="CDD" id="cd00667">
    <property type="entry name" value="ring_hydroxylating_dioxygenases_beta"/>
    <property type="match status" value="1"/>
</dbReference>
<dbReference type="GO" id="GO:0019380">
    <property type="term" value="P:3-phenylpropionate catabolic process"/>
    <property type="evidence" value="ECO:0007669"/>
    <property type="project" value="TreeGrafter"/>
</dbReference>
<organism evidence="3">
    <name type="scientific">uncultured bacterium UPO64</name>
    <dbReference type="NCBI Taxonomy" id="1776983"/>
    <lineage>
        <taxon>Bacteria</taxon>
        <taxon>environmental samples</taxon>
    </lineage>
</organism>
<reference evidence="3" key="1">
    <citation type="journal article" date="2016" name="Appl. Environ. Microbiol.">
        <title>Functional Metagenomics of a Biostimulated Petroleum-Contaminated Soil Reveals an Extraordinary Diversity of Extradiol Dioxygenases.</title>
        <authorList>
            <person name="Terron-Gonzalez L."/>
            <person name="Martin-Cabello G."/>
            <person name="Ferrer M."/>
            <person name="Santero E."/>
        </authorList>
    </citation>
    <scope>NUCLEOTIDE SEQUENCE</scope>
</reference>
<evidence type="ECO:0000256" key="1">
    <source>
        <dbReference type="ARBA" id="ARBA00009570"/>
    </source>
</evidence>
<name>A0A126SYS5_9BACT</name>